<sequence>MSGKAIPGGGFARKAAIAGIGATEFSKNSGRSEWQLACESVLAALEDAQIGVEEVDGFALFTMETNPEIAVARALGIPELTFFSRIPHGGGGACAPVQQAALAVASGVADVVVVYRAFNERSGTRFGAGPPPFAYTANTDQEYRNWINPYGLLTPAQQEAFLARRYMHKYGATSADFGRISVLSRKHAAVNPRAWFYERPITLDDHQNSRMIADPLRLLDCCQESDGGQALVIVSTERARDLPHPPAVVSAAAQGVGPQQISMSSYYREDIDEMPEVELVARQLWDQAGIDPDDIDAAILYDAFTPMVLLQLEEYGFCGRGEAKDFIADGNLELDGRLPVNTHGGQLGEGYIHGVNGIAEGVRLIRGTSVNQPGKDVSNVLVTGGSPVPHSALVLSADN</sequence>
<dbReference type="PIRSF" id="PIRSF000429">
    <property type="entry name" value="Ac-CoA_Ac_transf"/>
    <property type="match status" value="1"/>
</dbReference>
<dbReference type="CDD" id="cd00829">
    <property type="entry name" value="SCP-x_thiolase"/>
    <property type="match status" value="1"/>
</dbReference>
<dbReference type="RefSeq" id="WP_010594072.1">
    <property type="nucleotide sequence ID" value="NZ_CP024315.1"/>
</dbReference>
<dbReference type="InterPro" id="IPR055140">
    <property type="entry name" value="Thiolase_C_2"/>
</dbReference>
<accession>A0A098BE61</accession>
<name>A0A098BE61_9NOCA</name>
<dbReference type="AlphaFoldDB" id="A0A098BE61"/>
<evidence type="ECO:0000259" key="1">
    <source>
        <dbReference type="Pfam" id="PF22691"/>
    </source>
</evidence>
<dbReference type="Pfam" id="PF22691">
    <property type="entry name" value="Thiolase_C_1"/>
    <property type="match status" value="1"/>
</dbReference>
<evidence type="ECO:0000313" key="2">
    <source>
        <dbReference type="EMBL" id="CDZ86988.1"/>
    </source>
</evidence>
<dbReference type="NCBIfam" id="NF005892">
    <property type="entry name" value="PRK07855.1"/>
    <property type="match status" value="1"/>
</dbReference>
<dbReference type="EMBL" id="CCSD01000027">
    <property type="protein sequence ID" value="CDZ86988.1"/>
    <property type="molecule type" value="Genomic_DNA"/>
</dbReference>
<gene>
    <name evidence="2" type="ORF">RHRU231_190012</name>
</gene>
<dbReference type="KEGG" id="rrz:CS378_14575"/>
<dbReference type="OrthoDB" id="9785768at2"/>
<dbReference type="GO" id="GO:0016747">
    <property type="term" value="F:acyltransferase activity, transferring groups other than amino-acyl groups"/>
    <property type="evidence" value="ECO:0007669"/>
    <property type="project" value="InterPro"/>
</dbReference>
<feature type="domain" description="Thiolase C-terminal" evidence="1">
    <location>
        <begin position="268"/>
        <end position="396"/>
    </location>
</feature>
<dbReference type="InterPro" id="IPR002155">
    <property type="entry name" value="Thiolase"/>
</dbReference>
<dbReference type="InterPro" id="IPR016039">
    <property type="entry name" value="Thiolase-like"/>
</dbReference>
<dbReference type="Proteomes" id="UP000042997">
    <property type="component" value="Unassembled WGS sequence"/>
</dbReference>
<dbReference type="eggNOG" id="COG0183">
    <property type="taxonomic scope" value="Bacteria"/>
</dbReference>
<dbReference type="SUPFAM" id="SSF53901">
    <property type="entry name" value="Thiolase-like"/>
    <property type="match status" value="2"/>
</dbReference>
<dbReference type="Gene3D" id="3.40.47.10">
    <property type="match status" value="1"/>
</dbReference>
<dbReference type="PANTHER" id="PTHR42870">
    <property type="entry name" value="ACETYL-COA C-ACETYLTRANSFERASE"/>
    <property type="match status" value="1"/>
</dbReference>
<reference evidence="2 3" key="1">
    <citation type="journal article" date="2014" name="Genome Announc.">
        <title>Draft Genome Sequence of Propane- and Butane-Oxidizing Actinobacterium Rhodococcus ruber IEGM 231.</title>
        <authorList>
            <person name="Ivshina I.B."/>
            <person name="Kuyukina M.S."/>
            <person name="Krivoruchko A.V."/>
            <person name="Barbe V."/>
            <person name="Fischer C."/>
        </authorList>
    </citation>
    <scope>NUCLEOTIDE SEQUENCE [LARGE SCALE GENOMIC DNA]</scope>
</reference>
<proteinExistence type="predicted"/>
<evidence type="ECO:0000313" key="3">
    <source>
        <dbReference type="Proteomes" id="UP000042997"/>
    </source>
</evidence>
<protein>
    <submittedName>
        <fullName evidence="2">Lipid-transfer protein</fullName>
    </submittedName>
</protein>
<dbReference type="PANTHER" id="PTHR42870:SF1">
    <property type="entry name" value="NON-SPECIFIC LIPID-TRANSFER PROTEIN-LIKE 2"/>
    <property type="match status" value="1"/>
</dbReference>
<dbReference type="GeneID" id="66833174"/>
<organism evidence="2 3">
    <name type="scientific">Rhodococcus ruber</name>
    <dbReference type="NCBI Taxonomy" id="1830"/>
    <lineage>
        <taxon>Bacteria</taxon>
        <taxon>Bacillati</taxon>
        <taxon>Actinomycetota</taxon>
        <taxon>Actinomycetes</taxon>
        <taxon>Mycobacteriales</taxon>
        <taxon>Nocardiaceae</taxon>
        <taxon>Rhodococcus</taxon>
    </lineage>
</organism>